<organism evidence="1 2">
    <name type="scientific">Aerosakkonema funiforme FACHB-1375</name>
    <dbReference type="NCBI Taxonomy" id="2949571"/>
    <lineage>
        <taxon>Bacteria</taxon>
        <taxon>Bacillati</taxon>
        <taxon>Cyanobacteriota</taxon>
        <taxon>Cyanophyceae</taxon>
        <taxon>Oscillatoriophycideae</taxon>
        <taxon>Aerosakkonematales</taxon>
        <taxon>Aerosakkonemataceae</taxon>
        <taxon>Aerosakkonema</taxon>
    </lineage>
</organism>
<evidence type="ECO:0000313" key="2">
    <source>
        <dbReference type="Proteomes" id="UP000641646"/>
    </source>
</evidence>
<name>A0A926VCD8_9CYAN</name>
<dbReference type="RefSeq" id="WP_190463973.1">
    <property type="nucleotide sequence ID" value="NZ_JACJPW010000017.1"/>
</dbReference>
<sequence>MSSPQSGAIGCDRLCYRQNLFADRCQLCCDAVSDFLCGCSGTVMRKFVCSYRGLTGRQL</sequence>
<gene>
    <name evidence="1" type="ORF">H6G03_08870</name>
</gene>
<reference evidence="1" key="2">
    <citation type="submission" date="2020-08" db="EMBL/GenBank/DDBJ databases">
        <authorList>
            <person name="Chen M."/>
            <person name="Teng W."/>
            <person name="Zhao L."/>
            <person name="Hu C."/>
            <person name="Zhou Y."/>
            <person name="Han B."/>
            <person name="Song L."/>
            <person name="Shu W."/>
        </authorList>
    </citation>
    <scope>NUCLEOTIDE SEQUENCE</scope>
    <source>
        <strain evidence="1">FACHB-1375</strain>
    </source>
</reference>
<dbReference type="Proteomes" id="UP000641646">
    <property type="component" value="Unassembled WGS sequence"/>
</dbReference>
<dbReference type="AlphaFoldDB" id="A0A926VCD8"/>
<dbReference type="EMBL" id="JACJPW010000017">
    <property type="protein sequence ID" value="MBD2181213.1"/>
    <property type="molecule type" value="Genomic_DNA"/>
</dbReference>
<proteinExistence type="predicted"/>
<keyword evidence="2" id="KW-1185">Reference proteome</keyword>
<protein>
    <submittedName>
        <fullName evidence="1">Uncharacterized protein</fullName>
    </submittedName>
</protein>
<evidence type="ECO:0000313" key="1">
    <source>
        <dbReference type="EMBL" id="MBD2181213.1"/>
    </source>
</evidence>
<accession>A0A926VCD8</accession>
<comment type="caution">
    <text evidence="1">The sequence shown here is derived from an EMBL/GenBank/DDBJ whole genome shotgun (WGS) entry which is preliminary data.</text>
</comment>
<reference evidence="1" key="1">
    <citation type="journal article" date="2015" name="ISME J.">
        <title>Draft Genome Sequence of Streptomyces incarnatus NRRL8089, which Produces the Nucleoside Antibiotic Sinefungin.</title>
        <authorList>
            <person name="Oshima K."/>
            <person name="Hattori M."/>
            <person name="Shimizu H."/>
            <person name="Fukuda K."/>
            <person name="Nemoto M."/>
            <person name="Inagaki K."/>
            <person name="Tamura T."/>
        </authorList>
    </citation>
    <scope>NUCLEOTIDE SEQUENCE</scope>
    <source>
        <strain evidence="1">FACHB-1375</strain>
    </source>
</reference>